<evidence type="ECO:0000256" key="2">
    <source>
        <dbReference type="ARBA" id="ARBA00022553"/>
    </source>
</evidence>
<evidence type="ECO:0000313" key="6">
    <source>
        <dbReference type="EMBL" id="KAL3041587.1"/>
    </source>
</evidence>
<keyword evidence="1 3" id="KW-0728">SH3 domain</keyword>
<feature type="compositionally biased region" description="Polar residues" evidence="4">
    <location>
        <begin position="17"/>
        <end position="27"/>
    </location>
</feature>
<dbReference type="InterPro" id="IPR043443">
    <property type="entry name" value="FYB1/2-like"/>
</dbReference>
<dbReference type="Pfam" id="PF14603">
    <property type="entry name" value="hSH3"/>
    <property type="match status" value="1"/>
</dbReference>
<sequence>MANKADVKAMMARFQTGGVSTDESSFTPPGRIKQPLNPTHSFGPTIPTKKPVQETVSGGSINTPPKPSYLKNTASNKSDSEVNDPNVAKAPASRFASTQDDSNSNRKPFTVNKQQPTLKSSFLQSSEAKGPLQKPPPFNKPALSSTLSDPKPTYPKPPPPLNSKPSWVKQDSGGGLQPKPSSSIGKLMQENEELAGAGLNTANKPSPSANLFKPPINFRTAQNTFNKESDNGQVADDKPSNTTTNSVPPPKPLASKKPSIKKPPKLFPQTSSITNDATSGPKKNPLPNSLALGPAPAKPNRPPKVDLESFKRGASDNGPGSFKKPTLPIPSHASIHSNNMTPPQPLQPAVPRLPPGHPGAMMQQGEFHEDPPPLPPSTGHPSQRAKEENVDHDDDEDMYEDLEDRWEVSEQKQDKQREKDEKEEKKQLEAEKKQQKEREKKEQDARKKYKLVGSLDVIHQGKACVDCKGSKTDLALKHGDCLDIIRVMGNPEGKWVGRLQDGSIGYVKTTSVEIDFNTLKKHKSEPAYDPEVYDDIDVMSSDNSGMKRPGVVLPPPPGDGEEIYDDIDPNLDVIMPPPEQFNAEGNSAIDEDIYDDVDSQSGPPVPPTISSLPPLKGRSKTLDMDPKKQKKFEKEEKEFRKKFKYEGEIQVLNQVTITPTLTNKKWSGKELAVRAGEKLDVIVNAVDNKLICRNDEGKFGYVSTGHIFTDDGDIYDDIGDDCIYDND</sequence>
<feature type="compositionally biased region" description="Polar residues" evidence="4">
    <location>
        <begin position="95"/>
        <end position="127"/>
    </location>
</feature>
<dbReference type="PANTHER" id="PTHR16830">
    <property type="entry name" value="SH2 CONTAINING ADAPTOR PRAM-1 RELATED"/>
    <property type="match status" value="1"/>
</dbReference>
<proteinExistence type="predicted"/>
<evidence type="ECO:0000256" key="4">
    <source>
        <dbReference type="SAM" id="MobiDB-lite"/>
    </source>
</evidence>
<evidence type="ECO:0000259" key="5">
    <source>
        <dbReference type="PROSITE" id="PS50002"/>
    </source>
</evidence>
<feature type="compositionally biased region" description="Polar residues" evidence="4">
    <location>
        <begin position="200"/>
        <end position="209"/>
    </location>
</feature>
<feature type="compositionally biased region" description="Pro residues" evidence="4">
    <location>
        <begin position="342"/>
        <end position="357"/>
    </location>
</feature>
<feature type="compositionally biased region" description="Basic and acidic residues" evidence="4">
    <location>
        <begin position="303"/>
        <end position="314"/>
    </location>
</feature>
<dbReference type="AlphaFoldDB" id="A0ABD2FJ07"/>
<feature type="compositionally biased region" description="Basic and acidic residues" evidence="4">
    <location>
        <begin position="405"/>
        <end position="445"/>
    </location>
</feature>
<feature type="domain" description="SH3" evidence="5">
    <location>
        <begin position="456"/>
        <end position="517"/>
    </location>
</feature>
<evidence type="ECO:0000313" key="7">
    <source>
        <dbReference type="Proteomes" id="UP001619887"/>
    </source>
</evidence>
<dbReference type="FunFam" id="2.30.30.40:FF:000307">
    <property type="entry name" value="Predicted protein"/>
    <property type="match status" value="1"/>
</dbReference>
<dbReference type="Gene3D" id="2.30.30.40">
    <property type="entry name" value="SH3 Domains"/>
    <property type="match status" value="2"/>
</dbReference>
<dbReference type="PANTHER" id="PTHR16830:SF19">
    <property type="entry name" value="FYN-BINDING PROTEIN-LIKE-RELATED"/>
    <property type="match status" value="1"/>
</dbReference>
<reference evidence="6 7" key="1">
    <citation type="journal article" date="2022" name="G3 (Bethesda)">
        <title>Evaluating Illumina-, Nanopore-, and PacBio-based genome assembly strategies with the bald notothen, Trematomus borchgrevinki.</title>
        <authorList>
            <person name="Rayamajhi N."/>
            <person name="Cheng C.C."/>
            <person name="Catchen J.M."/>
        </authorList>
    </citation>
    <scope>NUCLEOTIDE SEQUENCE [LARGE SCALE GENOMIC DNA]</scope>
    <source>
        <strain evidence="6">AGRC-2024</strain>
    </source>
</reference>
<accession>A0ABD2FJ07</accession>
<reference evidence="6 7" key="2">
    <citation type="journal article" date="2024" name="G3 (Bethesda)">
        <title>The genome of the cryopelagic Antarctic bald notothen, Trematomus borchgrevinki.</title>
        <authorList>
            <person name="Rayamajhi N."/>
            <person name="Rivera-Colon A.G."/>
            <person name="Minhas B.F."/>
            <person name="Cheng C.C."/>
            <person name="Catchen J.M."/>
        </authorList>
    </citation>
    <scope>NUCLEOTIDE SEQUENCE [LARGE SCALE GENOMIC DNA]</scope>
    <source>
        <strain evidence="6">AGRC-2024</strain>
    </source>
</reference>
<gene>
    <name evidence="6" type="ORF">OYC64_019716</name>
</gene>
<dbReference type="EMBL" id="JBIYXZ010002089">
    <property type="protein sequence ID" value="KAL3041587.1"/>
    <property type="molecule type" value="Genomic_DNA"/>
</dbReference>
<feature type="compositionally biased region" description="Basic and acidic residues" evidence="4">
    <location>
        <begin position="227"/>
        <end position="239"/>
    </location>
</feature>
<evidence type="ECO:0000256" key="3">
    <source>
        <dbReference type="PROSITE-ProRule" id="PRU00192"/>
    </source>
</evidence>
<feature type="compositionally biased region" description="Acidic residues" evidence="4">
    <location>
        <begin position="390"/>
        <end position="404"/>
    </location>
</feature>
<dbReference type="InterPro" id="IPR036028">
    <property type="entry name" value="SH3-like_dom_sf"/>
</dbReference>
<comment type="caution">
    <text evidence="6">The sequence shown here is derived from an EMBL/GenBank/DDBJ whole genome shotgun (WGS) entry which is preliminary data.</text>
</comment>
<evidence type="ECO:0000256" key="1">
    <source>
        <dbReference type="ARBA" id="ARBA00022443"/>
    </source>
</evidence>
<dbReference type="SUPFAM" id="SSF50044">
    <property type="entry name" value="SH3-domain"/>
    <property type="match status" value="2"/>
</dbReference>
<dbReference type="InterPro" id="IPR001452">
    <property type="entry name" value="SH3_domain"/>
</dbReference>
<dbReference type="PROSITE" id="PS50002">
    <property type="entry name" value="SH3"/>
    <property type="match status" value="1"/>
</dbReference>
<feature type="compositionally biased region" description="Polar residues" evidence="4">
    <location>
        <begin position="54"/>
        <end position="63"/>
    </location>
</feature>
<keyword evidence="7" id="KW-1185">Reference proteome</keyword>
<feature type="compositionally biased region" description="Pro residues" evidence="4">
    <location>
        <begin position="152"/>
        <end position="162"/>
    </location>
</feature>
<feature type="compositionally biased region" description="Polar residues" evidence="4">
    <location>
        <begin position="269"/>
        <end position="278"/>
    </location>
</feature>
<feature type="region of interest" description="Disordered" evidence="4">
    <location>
        <begin position="14"/>
        <end position="445"/>
    </location>
</feature>
<dbReference type="Proteomes" id="UP001619887">
    <property type="component" value="Unassembled WGS sequence"/>
</dbReference>
<keyword evidence="2" id="KW-0597">Phosphoprotein</keyword>
<dbReference type="FunFam" id="2.30.30.40:FF:000156">
    <property type="entry name" value="FYN-binding protein-like isoform X1"/>
    <property type="match status" value="1"/>
</dbReference>
<protein>
    <recommendedName>
        <fullName evidence="5">SH3 domain-containing protein</fullName>
    </recommendedName>
</protein>
<name>A0ABD2FJ07_PAGBO</name>
<organism evidence="6 7">
    <name type="scientific">Pagothenia borchgrevinki</name>
    <name type="common">Bald rockcod</name>
    <name type="synonym">Trematomus borchgrevinki</name>
    <dbReference type="NCBI Taxonomy" id="8213"/>
    <lineage>
        <taxon>Eukaryota</taxon>
        <taxon>Metazoa</taxon>
        <taxon>Chordata</taxon>
        <taxon>Craniata</taxon>
        <taxon>Vertebrata</taxon>
        <taxon>Euteleostomi</taxon>
        <taxon>Actinopterygii</taxon>
        <taxon>Neopterygii</taxon>
        <taxon>Teleostei</taxon>
        <taxon>Neoteleostei</taxon>
        <taxon>Acanthomorphata</taxon>
        <taxon>Eupercaria</taxon>
        <taxon>Perciformes</taxon>
        <taxon>Notothenioidei</taxon>
        <taxon>Nototheniidae</taxon>
        <taxon>Pagothenia</taxon>
    </lineage>
</organism>
<dbReference type="InterPro" id="IPR029294">
    <property type="entry name" value="hSH3"/>
</dbReference>
<feature type="region of interest" description="Disordered" evidence="4">
    <location>
        <begin position="598"/>
        <end position="626"/>
    </location>
</feature>